<evidence type="ECO:0000313" key="4">
    <source>
        <dbReference type="Proteomes" id="UP000011021"/>
    </source>
</evidence>
<dbReference type="Proteomes" id="UP000011021">
    <property type="component" value="Unassembled WGS sequence"/>
</dbReference>
<feature type="signal peptide" evidence="1">
    <location>
        <begin position="1"/>
        <end position="28"/>
    </location>
</feature>
<organism evidence="3 4">
    <name type="scientific">Lautropia mirabilis ATCC 51599</name>
    <dbReference type="NCBI Taxonomy" id="887898"/>
    <lineage>
        <taxon>Bacteria</taxon>
        <taxon>Pseudomonadati</taxon>
        <taxon>Pseudomonadota</taxon>
        <taxon>Betaproteobacteria</taxon>
        <taxon>Burkholderiales</taxon>
        <taxon>Burkholderiaceae</taxon>
        <taxon>Lautropia</taxon>
    </lineage>
</organism>
<comment type="caution">
    <text evidence="3">The sequence shown here is derived from an EMBL/GenBank/DDBJ whole genome shotgun (WGS) entry which is preliminary data.</text>
</comment>
<dbReference type="InterPro" id="IPR036514">
    <property type="entry name" value="SGNH_hydro_sf"/>
</dbReference>
<dbReference type="InterPro" id="IPR006311">
    <property type="entry name" value="TAT_signal"/>
</dbReference>
<reference evidence="3 4" key="1">
    <citation type="submission" date="2010-12" db="EMBL/GenBank/DDBJ databases">
        <authorList>
            <person name="Muzny D."/>
            <person name="Qin X."/>
            <person name="Deng J."/>
            <person name="Jiang H."/>
            <person name="Liu Y."/>
            <person name="Qu J."/>
            <person name="Song X.-Z."/>
            <person name="Zhang L."/>
            <person name="Thornton R."/>
            <person name="Coyle M."/>
            <person name="Francisco L."/>
            <person name="Jackson L."/>
            <person name="Javaid M."/>
            <person name="Korchina V."/>
            <person name="Kovar C."/>
            <person name="Mata R."/>
            <person name="Mathew T."/>
            <person name="Ngo R."/>
            <person name="Nguyen L."/>
            <person name="Nguyen N."/>
            <person name="Okwuonu G."/>
            <person name="Ongeri F."/>
            <person name="Pham C."/>
            <person name="Simmons D."/>
            <person name="Wilczek-Boney K."/>
            <person name="Hale W."/>
            <person name="Jakkamsetti A."/>
            <person name="Pham P."/>
            <person name="Ruth R."/>
            <person name="San Lucas F."/>
            <person name="Warren J."/>
            <person name="Zhang J."/>
            <person name="Zhao Z."/>
            <person name="Zhou C."/>
            <person name="Zhu D."/>
            <person name="Lee S."/>
            <person name="Bess C."/>
            <person name="Blankenburg K."/>
            <person name="Forbes L."/>
            <person name="Fu Q."/>
            <person name="Gubbala S."/>
            <person name="Hirani K."/>
            <person name="Jayaseelan J.C."/>
            <person name="Lara F."/>
            <person name="Munidasa M."/>
            <person name="Palculict T."/>
            <person name="Patil S."/>
            <person name="Pu L.-L."/>
            <person name="Saada N."/>
            <person name="Tang L."/>
            <person name="Weissenberger G."/>
            <person name="Zhu Y."/>
            <person name="Hemphill L."/>
            <person name="Shang Y."/>
            <person name="Youmans B."/>
            <person name="Ayvaz T."/>
            <person name="Ross M."/>
            <person name="Santibanez J."/>
            <person name="Aqrawi P."/>
            <person name="Gross S."/>
            <person name="Joshi V."/>
            <person name="Fowler G."/>
            <person name="Nazareth L."/>
            <person name="Reid J."/>
            <person name="Worley K."/>
            <person name="Petrosino J."/>
            <person name="Highlander S."/>
            <person name="Gibbs R."/>
        </authorList>
    </citation>
    <scope>NUCLEOTIDE SEQUENCE [LARGE SCALE GENOMIC DNA]</scope>
    <source>
        <strain evidence="3 4">ATCC 51599</strain>
    </source>
</reference>
<dbReference type="STRING" id="887898.HMPREF0551_0707"/>
<dbReference type="RefSeq" id="WP_005672841.1">
    <property type="nucleotide sequence ID" value="NZ_CP146288.1"/>
</dbReference>
<dbReference type="PANTHER" id="PTHR30383">
    <property type="entry name" value="THIOESTERASE 1/PROTEASE 1/LYSOPHOSPHOLIPASE L1"/>
    <property type="match status" value="1"/>
</dbReference>
<evidence type="ECO:0000313" key="3">
    <source>
        <dbReference type="EMBL" id="EFV95799.1"/>
    </source>
</evidence>
<keyword evidence="4" id="KW-1185">Reference proteome</keyword>
<dbReference type="eggNOG" id="COG2755">
    <property type="taxonomic scope" value="Bacteria"/>
</dbReference>
<dbReference type="HOGENOM" id="CLU_051180_3_0_4"/>
<dbReference type="CDD" id="cd01822">
    <property type="entry name" value="Lysophospholipase_L1_like"/>
    <property type="match status" value="1"/>
</dbReference>
<evidence type="ECO:0000256" key="1">
    <source>
        <dbReference type="SAM" id="SignalP"/>
    </source>
</evidence>
<dbReference type="PROSITE" id="PS51318">
    <property type="entry name" value="TAT"/>
    <property type="match status" value="1"/>
</dbReference>
<dbReference type="InterPro" id="IPR013830">
    <property type="entry name" value="SGNH_hydro"/>
</dbReference>
<evidence type="ECO:0000259" key="2">
    <source>
        <dbReference type="Pfam" id="PF13472"/>
    </source>
</evidence>
<dbReference type="InterPro" id="IPR051532">
    <property type="entry name" value="Ester_Hydrolysis_Enzymes"/>
</dbReference>
<sequence length="219" mass="23697">MVTANPQRRQVLSWMAAPALLAALPWQAADAADTAESPVLMVLGDSLSAEYGLSRGEGWVALLEKRLAGDAALSRWKVVNASISGETTAGGLARLPQLLQQHRPALVVIELGGNDALRGLPLKASTDNLRQMVDAVQKAGGRAVLVGMQVPPNYGPAYARQFERMFRKVADETRSPLVPFLLEGFGDDPAWFQPDGIHPQARAHPRMLETVWTVLKDAM</sequence>
<dbReference type="Pfam" id="PF13472">
    <property type="entry name" value="Lipase_GDSL_2"/>
    <property type="match status" value="1"/>
</dbReference>
<dbReference type="EMBL" id="AEQP01000002">
    <property type="protein sequence ID" value="EFV95799.1"/>
    <property type="molecule type" value="Genomic_DNA"/>
</dbReference>
<dbReference type="GO" id="GO:0004622">
    <property type="term" value="F:phosphatidylcholine lysophospholipase activity"/>
    <property type="evidence" value="ECO:0007669"/>
    <property type="project" value="TreeGrafter"/>
</dbReference>
<dbReference type="PANTHER" id="PTHR30383:SF24">
    <property type="entry name" value="THIOESTERASE 1_PROTEASE 1_LYSOPHOSPHOLIPASE L1"/>
    <property type="match status" value="1"/>
</dbReference>
<feature type="domain" description="SGNH hydrolase-type esterase" evidence="2">
    <location>
        <begin position="42"/>
        <end position="204"/>
    </location>
</feature>
<protein>
    <submittedName>
        <fullName evidence="3">GDSL-like protein</fullName>
    </submittedName>
</protein>
<name>E7RVJ5_9BURK</name>
<feature type="chain" id="PRO_5003224585" evidence="1">
    <location>
        <begin position="29"/>
        <end position="219"/>
    </location>
</feature>
<keyword evidence="1" id="KW-0732">Signal</keyword>
<proteinExistence type="predicted"/>
<dbReference type="SUPFAM" id="SSF52266">
    <property type="entry name" value="SGNH hydrolase"/>
    <property type="match status" value="1"/>
</dbReference>
<gene>
    <name evidence="3" type="ORF">HMPREF0551_0707</name>
</gene>
<dbReference type="Gene3D" id="3.40.50.1110">
    <property type="entry name" value="SGNH hydrolase"/>
    <property type="match status" value="1"/>
</dbReference>
<dbReference type="AlphaFoldDB" id="E7RVJ5"/>
<accession>E7RVJ5</accession>